<evidence type="ECO:0000313" key="1">
    <source>
        <dbReference type="EMBL" id="MFC7016187.1"/>
    </source>
</evidence>
<dbReference type="EMBL" id="JBHSYM010000076">
    <property type="protein sequence ID" value="MFC7016187.1"/>
    <property type="molecule type" value="Genomic_DNA"/>
</dbReference>
<sequence>MTDVRIEWRHENAGSGPARMQRAAVNDGPGDDTFLRLTAHRRPCMECRLTYCPTGRQLVDAWQAIVDRISG</sequence>
<organism evidence="1 2">
    <name type="scientific">Streptomyces viridiviolaceus</name>
    <dbReference type="NCBI Taxonomy" id="68282"/>
    <lineage>
        <taxon>Bacteria</taxon>
        <taxon>Bacillati</taxon>
        <taxon>Actinomycetota</taxon>
        <taxon>Actinomycetes</taxon>
        <taxon>Kitasatosporales</taxon>
        <taxon>Streptomycetaceae</taxon>
        <taxon>Streptomyces</taxon>
    </lineage>
</organism>
<proteinExistence type="predicted"/>
<accession>A0ABW2EA21</accession>
<name>A0ABW2EA21_9ACTN</name>
<keyword evidence="2" id="KW-1185">Reference proteome</keyword>
<protein>
    <submittedName>
        <fullName evidence="1">Uncharacterized protein</fullName>
    </submittedName>
</protein>
<gene>
    <name evidence="1" type="ORF">ACFQMH_31755</name>
</gene>
<evidence type="ECO:0000313" key="2">
    <source>
        <dbReference type="Proteomes" id="UP001596409"/>
    </source>
</evidence>
<reference evidence="2" key="1">
    <citation type="journal article" date="2019" name="Int. J. Syst. Evol. Microbiol.">
        <title>The Global Catalogue of Microorganisms (GCM) 10K type strain sequencing project: providing services to taxonomists for standard genome sequencing and annotation.</title>
        <authorList>
            <consortium name="The Broad Institute Genomics Platform"/>
            <consortium name="The Broad Institute Genome Sequencing Center for Infectious Disease"/>
            <person name="Wu L."/>
            <person name="Ma J."/>
        </authorList>
    </citation>
    <scope>NUCLEOTIDE SEQUENCE [LARGE SCALE GENOMIC DNA]</scope>
    <source>
        <strain evidence="2">JCM 4855</strain>
    </source>
</reference>
<dbReference type="Proteomes" id="UP001596409">
    <property type="component" value="Unassembled WGS sequence"/>
</dbReference>
<comment type="caution">
    <text evidence="1">The sequence shown here is derived from an EMBL/GenBank/DDBJ whole genome shotgun (WGS) entry which is preliminary data.</text>
</comment>
<dbReference type="RefSeq" id="WP_189880976.1">
    <property type="nucleotide sequence ID" value="NZ_BMWA01000066.1"/>
</dbReference>